<evidence type="ECO:0000256" key="2">
    <source>
        <dbReference type="ARBA" id="ARBA00022475"/>
    </source>
</evidence>
<gene>
    <name evidence="9" type="ORF">DFR57_107219</name>
</gene>
<dbReference type="InterPro" id="IPR004681">
    <property type="entry name" value="TRAP_DctM"/>
</dbReference>
<dbReference type="PANTHER" id="PTHR33362:SF5">
    <property type="entry name" value="C4-DICARBOXYLATE TRAP TRANSPORTER LARGE PERMEASE PROTEIN DCTM"/>
    <property type="match status" value="1"/>
</dbReference>
<evidence type="ECO:0000256" key="7">
    <source>
        <dbReference type="SAM" id="Phobius"/>
    </source>
</evidence>
<feature type="transmembrane region" description="Helical" evidence="7">
    <location>
        <begin position="311"/>
        <end position="328"/>
    </location>
</feature>
<dbReference type="OrthoDB" id="9785600at2"/>
<evidence type="ECO:0000256" key="4">
    <source>
        <dbReference type="ARBA" id="ARBA00022692"/>
    </source>
</evidence>
<dbReference type="Proteomes" id="UP000252585">
    <property type="component" value="Unassembled WGS sequence"/>
</dbReference>
<proteinExistence type="predicted"/>
<feature type="transmembrane region" description="Helical" evidence="7">
    <location>
        <begin position="92"/>
        <end position="121"/>
    </location>
</feature>
<evidence type="ECO:0000256" key="5">
    <source>
        <dbReference type="ARBA" id="ARBA00022989"/>
    </source>
</evidence>
<feature type="transmembrane region" description="Helical" evidence="7">
    <location>
        <begin position="274"/>
        <end position="291"/>
    </location>
</feature>
<evidence type="ECO:0000313" key="10">
    <source>
        <dbReference type="Proteomes" id="UP000252585"/>
    </source>
</evidence>
<keyword evidence="3" id="KW-0997">Cell inner membrane</keyword>
<dbReference type="RefSeq" id="WP_114353040.1">
    <property type="nucleotide sequence ID" value="NZ_QPJJ01000007.1"/>
</dbReference>
<name>A0A368XQL5_9BACI</name>
<feature type="transmembrane region" description="Helical" evidence="7">
    <location>
        <begin position="214"/>
        <end position="232"/>
    </location>
</feature>
<keyword evidence="10" id="KW-1185">Reference proteome</keyword>
<reference evidence="9 10" key="1">
    <citation type="submission" date="2018-07" db="EMBL/GenBank/DDBJ databases">
        <title>Genomic Encyclopedia of Type Strains, Phase IV (KMG-IV): sequencing the most valuable type-strain genomes for metagenomic binning, comparative biology and taxonomic classification.</title>
        <authorList>
            <person name="Goeker M."/>
        </authorList>
    </citation>
    <scope>NUCLEOTIDE SEQUENCE [LARGE SCALE GENOMIC DNA]</scope>
    <source>
        <strain evidence="9 10">DSM 27696</strain>
    </source>
</reference>
<dbReference type="InterPro" id="IPR010656">
    <property type="entry name" value="DctM"/>
</dbReference>
<keyword evidence="4 7" id="KW-0812">Transmembrane</keyword>
<comment type="subcellular location">
    <subcellularLocation>
        <location evidence="1">Cell inner membrane</location>
        <topology evidence="1">Multi-pass membrane protein</topology>
    </subcellularLocation>
</comment>
<sequence length="425" mass="45545">MIWFFILLLVLVFTGMPMFIAIAGSVLLMLVGFSDIPAQTVVQRMFSGLNQFPLMAIPLFILAANLMGRGGISKRVIALTNALIGKVPGGMSVSVVLACLFFGAISGSSPATVVAIGSMMLPAMIKRNYPEPFAAGLIGSTSSLGIIIPPSITMIVYGAVTGTSVGELFIAGLSAGVVFAIVFIIYCIYYGKKHNLVSDEPWSIHEIMFRTKDALFGLGIPIIIIGGIYGGFFTPTESAGVAVIYAFFITMFVYKEMSWKDLFNVLVNSGKTTATVMVILASASVLSWYLTVEQVTVQITEYMTSLTDNKIIILLLINLIILVAGMFLDGSSLIVILAPLFYAIGISYGVDPVHLGVIMTVNSAIGMFTPPFGLNLFVLMGISKQSLLKLSKGMIPFIAISLIVLAIITYIPSVSLFLPNLMYGK</sequence>
<feature type="transmembrane region" description="Helical" evidence="7">
    <location>
        <begin position="238"/>
        <end position="254"/>
    </location>
</feature>
<dbReference type="EMBL" id="QPJJ01000007">
    <property type="protein sequence ID" value="RCW69829.1"/>
    <property type="molecule type" value="Genomic_DNA"/>
</dbReference>
<dbReference type="NCBIfam" id="TIGR00786">
    <property type="entry name" value="dctM"/>
    <property type="match status" value="1"/>
</dbReference>
<keyword evidence="6 7" id="KW-0472">Membrane</keyword>
<keyword evidence="5 7" id="KW-1133">Transmembrane helix</keyword>
<dbReference type="Pfam" id="PF06808">
    <property type="entry name" value="DctM"/>
    <property type="match status" value="1"/>
</dbReference>
<evidence type="ECO:0000259" key="8">
    <source>
        <dbReference type="Pfam" id="PF06808"/>
    </source>
</evidence>
<protein>
    <submittedName>
        <fullName evidence="9">C4-dicarboxylate transporter DctM subunit</fullName>
    </submittedName>
</protein>
<evidence type="ECO:0000256" key="3">
    <source>
        <dbReference type="ARBA" id="ARBA00022519"/>
    </source>
</evidence>
<dbReference type="PIRSF" id="PIRSF006066">
    <property type="entry name" value="HI0050"/>
    <property type="match status" value="1"/>
</dbReference>
<dbReference type="AlphaFoldDB" id="A0A368XQL5"/>
<feature type="transmembrane region" description="Helical" evidence="7">
    <location>
        <begin position="6"/>
        <end position="31"/>
    </location>
</feature>
<feature type="transmembrane region" description="Helical" evidence="7">
    <location>
        <begin position="169"/>
        <end position="189"/>
    </location>
</feature>
<feature type="domain" description="TRAP C4-dicarboxylate transport system permease DctM subunit" evidence="8">
    <location>
        <begin position="5"/>
        <end position="413"/>
    </location>
</feature>
<feature type="transmembrane region" description="Helical" evidence="7">
    <location>
        <begin position="394"/>
        <end position="418"/>
    </location>
</feature>
<feature type="transmembrane region" description="Helical" evidence="7">
    <location>
        <begin position="356"/>
        <end position="382"/>
    </location>
</feature>
<feature type="transmembrane region" description="Helical" evidence="7">
    <location>
        <begin position="333"/>
        <end position="350"/>
    </location>
</feature>
<evidence type="ECO:0000313" key="9">
    <source>
        <dbReference type="EMBL" id="RCW69829.1"/>
    </source>
</evidence>
<dbReference type="GO" id="GO:0005886">
    <property type="term" value="C:plasma membrane"/>
    <property type="evidence" value="ECO:0007669"/>
    <property type="project" value="UniProtKB-SubCell"/>
</dbReference>
<feature type="transmembrane region" description="Helical" evidence="7">
    <location>
        <begin position="52"/>
        <end position="72"/>
    </location>
</feature>
<organism evidence="9 10">
    <name type="scientific">Saliterribacillus persicus</name>
    <dbReference type="NCBI Taxonomy" id="930114"/>
    <lineage>
        <taxon>Bacteria</taxon>
        <taxon>Bacillati</taxon>
        <taxon>Bacillota</taxon>
        <taxon>Bacilli</taxon>
        <taxon>Bacillales</taxon>
        <taxon>Bacillaceae</taxon>
        <taxon>Saliterribacillus</taxon>
    </lineage>
</organism>
<dbReference type="GO" id="GO:0022857">
    <property type="term" value="F:transmembrane transporter activity"/>
    <property type="evidence" value="ECO:0007669"/>
    <property type="project" value="TreeGrafter"/>
</dbReference>
<evidence type="ECO:0000256" key="1">
    <source>
        <dbReference type="ARBA" id="ARBA00004429"/>
    </source>
</evidence>
<keyword evidence="2" id="KW-1003">Cell membrane</keyword>
<comment type="caution">
    <text evidence="9">The sequence shown here is derived from an EMBL/GenBank/DDBJ whole genome shotgun (WGS) entry which is preliminary data.</text>
</comment>
<evidence type="ECO:0000256" key="6">
    <source>
        <dbReference type="ARBA" id="ARBA00023136"/>
    </source>
</evidence>
<feature type="transmembrane region" description="Helical" evidence="7">
    <location>
        <begin position="133"/>
        <end position="157"/>
    </location>
</feature>
<dbReference type="PANTHER" id="PTHR33362">
    <property type="entry name" value="SIALIC ACID TRAP TRANSPORTER PERMEASE PROTEIN SIAT-RELATED"/>
    <property type="match status" value="1"/>
</dbReference>
<accession>A0A368XQL5</accession>